<evidence type="ECO:0000313" key="2">
    <source>
        <dbReference type="Proteomes" id="UP000324222"/>
    </source>
</evidence>
<protein>
    <submittedName>
        <fullName evidence="1">Uncharacterized protein</fullName>
    </submittedName>
</protein>
<dbReference type="AlphaFoldDB" id="A0A5B7JNZ2"/>
<keyword evidence="2" id="KW-1185">Reference proteome</keyword>
<organism evidence="1 2">
    <name type="scientific">Portunus trituberculatus</name>
    <name type="common">Swimming crab</name>
    <name type="synonym">Neptunus trituberculatus</name>
    <dbReference type="NCBI Taxonomy" id="210409"/>
    <lineage>
        <taxon>Eukaryota</taxon>
        <taxon>Metazoa</taxon>
        <taxon>Ecdysozoa</taxon>
        <taxon>Arthropoda</taxon>
        <taxon>Crustacea</taxon>
        <taxon>Multicrustacea</taxon>
        <taxon>Malacostraca</taxon>
        <taxon>Eumalacostraca</taxon>
        <taxon>Eucarida</taxon>
        <taxon>Decapoda</taxon>
        <taxon>Pleocyemata</taxon>
        <taxon>Brachyura</taxon>
        <taxon>Eubrachyura</taxon>
        <taxon>Portunoidea</taxon>
        <taxon>Portunidae</taxon>
        <taxon>Portuninae</taxon>
        <taxon>Portunus</taxon>
    </lineage>
</organism>
<reference evidence="1 2" key="1">
    <citation type="submission" date="2019-05" db="EMBL/GenBank/DDBJ databases">
        <title>Another draft genome of Portunus trituberculatus and its Hox gene families provides insights of decapod evolution.</title>
        <authorList>
            <person name="Jeong J.-H."/>
            <person name="Song I."/>
            <person name="Kim S."/>
            <person name="Choi T."/>
            <person name="Kim D."/>
            <person name="Ryu S."/>
            <person name="Kim W."/>
        </authorList>
    </citation>
    <scope>NUCLEOTIDE SEQUENCE [LARGE SCALE GENOMIC DNA]</scope>
    <source>
        <tissue evidence="1">Muscle</tissue>
    </source>
</reference>
<accession>A0A5B7JNZ2</accession>
<comment type="caution">
    <text evidence="1">The sequence shown here is derived from an EMBL/GenBank/DDBJ whole genome shotgun (WGS) entry which is preliminary data.</text>
</comment>
<name>A0A5B7JNZ2_PORTR</name>
<sequence length="55" mass="6076">MLSLPRRPAHSNPWTGVSELIHDPLLLFLPATLYQRNESSAAAAVSITINLLQHN</sequence>
<evidence type="ECO:0000313" key="1">
    <source>
        <dbReference type="EMBL" id="MPC94827.1"/>
    </source>
</evidence>
<dbReference type="Proteomes" id="UP000324222">
    <property type="component" value="Unassembled WGS sequence"/>
</dbReference>
<proteinExistence type="predicted"/>
<dbReference type="EMBL" id="VSRR010099996">
    <property type="protein sequence ID" value="MPC94827.1"/>
    <property type="molecule type" value="Genomic_DNA"/>
</dbReference>
<gene>
    <name evidence="1" type="ORF">E2C01_090013</name>
</gene>